<dbReference type="AlphaFoldDB" id="A0A164EDW5"/>
<keyword evidence="1" id="KW-1133">Transmembrane helix</keyword>
<sequence>MPNMTNGRQATAFPPADFVSSLAISGFAIAALVTSVLGPLYVSIPLGIVALYQIAHRRQQGRELAIAALVISAWWLSSLVAIAVAILLVWLTRPVRHSR</sequence>
<evidence type="ECO:0000256" key="1">
    <source>
        <dbReference type="SAM" id="Phobius"/>
    </source>
</evidence>
<evidence type="ECO:0000313" key="4">
    <source>
        <dbReference type="Proteomes" id="UP000077342"/>
    </source>
</evidence>
<comment type="caution">
    <text evidence="3">The sequence shown here is derived from an EMBL/GenBank/DDBJ whole genome shotgun (WGS) entry which is preliminary data.</text>
</comment>
<keyword evidence="1" id="KW-0472">Membrane</keyword>
<accession>A0A164EDW5</accession>
<proteinExistence type="predicted"/>
<evidence type="ECO:0000313" key="3">
    <source>
        <dbReference type="EMBL" id="KZS67390.1"/>
    </source>
</evidence>
<organism evidence="3 4">
    <name type="scientific">Mycobacterium ostraviense</name>
    <dbReference type="NCBI Taxonomy" id="2738409"/>
    <lineage>
        <taxon>Bacteria</taxon>
        <taxon>Bacillati</taxon>
        <taxon>Actinomycetota</taxon>
        <taxon>Actinomycetes</taxon>
        <taxon>Mycobacteriales</taxon>
        <taxon>Mycobacteriaceae</taxon>
        <taxon>Mycobacterium</taxon>
    </lineage>
</organism>
<dbReference type="Proteomes" id="UP000077342">
    <property type="component" value="Unassembled WGS sequence"/>
</dbReference>
<keyword evidence="4" id="KW-1185">Reference proteome</keyword>
<feature type="domain" description="DUF4190" evidence="2">
    <location>
        <begin position="28"/>
        <end position="76"/>
    </location>
</feature>
<name>A0A164EDW5_9MYCO</name>
<dbReference type="InterPro" id="IPR025241">
    <property type="entry name" value="DUF4190"/>
</dbReference>
<feature type="transmembrane region" description="Helical" evidence="1">
    <location>
        <begin position="64"/>
        <end position="91"/>
    </location>
</feature>
<protein>
    <recommendedName>
        <fullName evidence="2">DUF4190 domain-containing protein</fullName>
    </recommendedName>
</protein>
<dbReference type="Pfam" id="PF13828">
    <property type="entry name" value="DUF4190"/>
    <property type="match status" value="1"/>
</dbReference>
<dbReference type="EMBL" id="LWCI01000025">
    <property type="protein sequence ID" value="KZS67390.1"/>
    <property type="molecule type" value="Genomic_DNA"/>
</dbReference>
<gene>
    <name evidence="3" type="ORF">A4G28_15870</name>
</gene>
<feature type="transmembrane region" description="Helical" evidence="1">
    <location>
        <begin position="22"/>
        <end position="52"/>
    </location>
</feature>
<evidence type="ECO:0000259" key="2">
    <source>
        <dbReference type="Pfam" id="PF13828"/>
    </source>
</evidence>
<keyword evidence="1" id="KW-0812">Transmembrane</keyword>
<reference evidence="4" key="1">
    <citation type="submission" date="2016-04" db="EMBL/GenBank/DDBJ databases">
        <authorList>
            <person name="Strapagiel D."/>
            <person name="Borowka P."/>
            <person name="Marciniak B."/>
            <person name="Bakula Z."/>
            <person name="Van Ingen J."/>
            <person name="Safianowska A."/>
            <person name="Dziadek J."/>
            <person name="Jagielski T."/>
        </authorList>
    </citation>
    <scope>NUCLEOTIDE SEQUENCE [LARGE SCALE GENOMIC DNA]</scope>
    <source>
        <strain evidence="4">1010001458</strain>
    </source>
</reference>